<dbReference type="EMBL" id="KE346365">
    <property type="protein sequence ID" value="KJE93187.1"/>
    <property type="molecule type" value="Genomic_DNA"/>
</dbReference>
<dbReference type="GO" id="GO:0042424">
    <property type="term" value="P:catecholamine catabolic process"/>
    <property type="evidence" value="ECO:0007669"/>
    <property type="project" value="TreeGrafter"/>
</dbReference>
<dbReference type="GO" id="GO:0032502">
    <property type="term" value="P:developmental process"/>
    <property type="evidence" value="ECO:0007669"/>
    <property type="project" value="TreeGrafter"/>
</dbReference>
<reference evidence="9" key="1">
    <citation type="submission" date="2011-02" db="EMBL/GenBank/DDBJ databases">
        <title>The Genome Sequence of Capsaspora owczarzaki ATCC 30864.</title>
        <authorList>
            <person name="Russ C."/>
            <person name="Cuomo C."/>
            <person name="Burger G."/>
            <person name="Gray M.W."/>
            <person name="Holland P.W.H."/>
            <person name="King N."/>
            <person name="Lang F.B.F."/>
            <person name="Roger A.J."/>
            <person name="Ruiz-Trillo I."/>
            <person name="Young S.K."/>
            <person name="Zeng Q."/>
            <person name="Gargeya S."/>
            <person name="Alvarado L."/>
            <person name="Berlin A."/>
            <person name="Chapman S.B."/>
            <person name="Chen Z."/>
            <person name="Freedman E."/>
            <person name="Gellesch M."/>
            <person name="Goldberg J."/>
            <person name="Griggs A."/>
            <person name="Gujja S."/>
            <person name="Heilman E."/>
            <person name="Heiman D."/>
            <person name="Howarth C."/>
            <person name="Mehta T."/>
            <person name="Neiman D."/>
            <person name="Pearson M."/>
            <person name="Roberts A."/>
            <person name="Saif S."/>
            <person name="Shea T."/>
            <person name="Shenoy N."/>
            <person name="Sisk P."/>
            <person name="Stolte C."/>
            <person name="Sykes S."/>
            <person name="White J."/>
            <person name="Yandava C."/>
            <person name="Haas B."/>
            <person name="Nusbaum C."/>
            <person name="Birren B."/>
        </authorList>
    </citation>
    <scope>NUCLEOTIDE SEQUENCE</scope>
    <source>
        <strain evidence="9">ATCC 30864</strain>
    </source>
</reference>
<keyword evidence="2 8" id="KW-0489">Methyltransferase</keyword>
<dbReference type="PANTHER" id="PTHR43836:SF2">
    <property type="entry name" value="CATECHOL O-METHYLTRANSFERASE 1-RELATED"/>
    <property type="match status" value="1"/>
</dbReference>
<evidence type="ECO:0000313" key="8">
    <source>
        <dbReference type="EMBL" id="KJE93187.1"/>
    </source>
</evidence>
<dbReference type="eggNOG" id="KOG1663">
    <property type="taxonomic scope" value="Eukaryota"/>
</dbReference>
<dbReference type="OrthoDB" id="186626at2759"/>
<dbReference type="RefSeq" id="XP_004347837.1">
    <property type="nucleotide sequence ID" value="XM_004347787.2"/>
</dbReference>
<keyword evidence="7" id="KW-1133">Transmembrane helix</keyword>
<dbReference type="Gene3D" id="3.40.50.150">
    <property type="entry name" value="Vaccinia Virus protein VP39"/>
    <property type="match status" value="1"/>
</dbReference>
<evidence type="ECO:0000313" key="9">
    <source>
        <dbReference type="Proteomes" id="UP000008743"/>
    </source>
</evidence>
<keyword evidence="4" id="KW-0949">S-adenosyl-L-methionine</keyword>
<accession>A0A0D2VQX6</accession>
<dbReference type="FunFam" id="3.40.50.150:FF:000054">
    <property type="entry name" value="Catechol O-methyltransferase"/>
    <property type="match status" value="1"/>
</dbReference>
<proteinExistence type="inferred from homology"/>
<organism evidence="8 9">
    <name type="scientific">Capsaspora owczarzaki (strain ATCC 30864)</name>
    <dbReference type="NCBI Taxonomy" id="595528"/>
    <lineage>
        <taxon>Eukaryota</taxon>
        <taxon>Filasterea</taxon>
        <taxon>Capsaspora</taxon>
    </lineage>
</organism>
<dbReference type="CDD" id="cd02440">
    <property type="entry name" value="AdoMet_MTases"/>
    <property type="match status" value="1"/>
</dbReference>
<keyword evidence="3 8" id="KW-0808">Transferase</keyword>
<dbReference type="AlphaFoldDB" id="A0A0D2VQX6"/>
<dbReference type="InterPro" id="IPR002935">
    <property type="entry name" value="SAM_O-MeTrfase"/>
</dbReference>
<dbReference type="PROSITE" id="PS51682">
    <property type="entry name" value="SAM_OMT_I"/>
    <property type="match status" value="1"/>
</dbReference>
<dbReference type="PhylomeDB" id="A0A0D2VQX6"/>
<evidence type="ECO:0000256" key="4">
    <source>
        <dbReference type="ARBA" id="ARBA00022691"/>
    </source>
</evidence>
<evidence type="ECO:0000256" key="6">
    <source>
        <dbReference type="ARBA" id="ARBA00023453"/>
    </source>
</evidence>
<evidence type="ECO:0000256" key="5">
    <source>
        <dbReference type="ARBA" id="ARBA00022939"/>
    </source>
</evidence>
<evidence type="ECO:0000256" key="2">
    <source>
        <dbReference type="ARBA" id="ARBA00022603"/>
    </source>
</evidence>
<dbReference type="SUPFAM" id="SSF53335">
    <property type="entry name" value="S-adenosyl-L-methionine-dependent methyltransferases"/>
    <property type="match status" value="1"/>
</dbReference>
<dbReference type="Proteomes" id="UP000008743">
    <property type="component" value="Unassembled WGS sequence"/>
</dbReference>
<dbReference type="InParanoid" id="A0A0D2VQX6"/>
<dbReference type="GO" id="GO:0042417">
    <property type="term" value="P:dopamine metabolic process"/>
    <property type="evidence" value="ECO:0007669"/>
    <property type="project" value="TreeGrafter"/>
</dbReference>
<gene>
    <name evidence="8" type="ORF">CAOG_004012</name>
</gene>
<dbReference type="STRING" id="595528.A0A0D2VQX6"/>
<evidence type="ECO:0000256" key="7">
    <source>
        <dbReference type="SAM" id="Phobius"/>
    </source>
</evidence>
<keyword evidence="5" id="KW-0128">Catecholamine metabolism</keyword>
<dbReference type="InterPro" id="IPR029063">
    <property type="entry name" value="SAM-dependent_MTases_sf"/>
</dbReference>
<dbReference type="FunCoup" id="A0A0D2VQX6">
    <property type="interactions" value="62"/>
</dbReference>
<name>A0A0D2VQX6_CAPO3</name>
<sequence length="267" mass="29281">MDRFDVSSIVATHGAPAVVGGTLAALAAGFVAWYMSPFVTLAFSVAKGYALSIFLGLPEQRLLAFVQKNAEKGNAQAVLDCIDRWCWDGQWMMNIGNRKGEILDQAVKDAQPMNCVELGGYVGYSAIRIGRLLPKGAQLVTLEISPKYARIAEAMILHAGLEKTCRIVVGDSALNIPKLKEITGKDKIDFAFVDHFKTLYLRDLKIMESCDLLKSGSVLVADNVIFPGAPDYLKYVRGLPEVYQSEFHPAQVEYSTITDGVEVTTRK</sequence>
<dbReference type="GO" id="GO:0032259">
    <property type="term" value="P:methylation"/>
    <property type="evidence" value="ECO:0007669"/>
    <property type="project" value="UniProtKB-KW"/>
</dbReference>
<protein>
    <recommendedName>
        <fullName evidence="1">catechol O-methyltransferase</fullName>
        <ecNumber evidence="1">2.1.1.6</ecNumber>
    </recommendedName>
</protein>
<dbReference type="PANTHER" id="PTHR43836">
    <property type="entry name" value="CATECHOL O-METHYLTRANSFERASE 1-RELATED"/>
    <property type="match status" value="1"/>
</dbReference>
<dbReference type="GO" id="GO:0016206">
    <property type="term" value="F:catechol O-methyltransferase activity"/>
    <property type="evidence" value="ECO:0007669"/>
    <property type="project" value="UniProtKB-EC"/>
</dbReference>
<keyword evidence="7" id="KW-0812">Transmembrane</keyword>
<comment type="similarity">
    <text evidence="6">Belongs to the class I-like SAM-binding methyltransferase superfamily. Cation-dependent O-methyltransferase family.</text>
</comment>
<keyword evidence="7" id="KW-0472">Membrane</keyword>
<evidence type="ECO:0000256" key="3">
    <source>
        <dbReference type="ARBA" id="ARBA00022679"/>
    </source>
</evidence>
<feature type="transmembrane region" description="Helical" evidence="7">
    <location>
        <begin position="12"/>
        <end position="35"/>
    </location>
</feature>
<dbReference type="Pfam" id="PF01596">
    <property type="entry name" value="Methyltransf_3"/>
    <property type="match status" value="1"/>
</dbReference>
<evidence type="ECO:0000256" key="1">
    <source>
        <dbReference type="ARBA" id="ARBA00012880"/>
    </source>
</evidence>
<keyword evidence="9" id="KW-1185">Reference proteome</keyword>
<dbReference type="OMA" id="VEITRCV"/>
<dbReference type="EC" id="2.1.1.6" evidence="1"/>